<dbReference type="InterPro" id="IPR003846">
    <property type="entry name" value="SelO"/>
</dbReference>
<proteinExistence type="inferred from homology"/>
<dbReference type="AlphaFoldDB" id="A0A2R5F080"/>
<keyword evidence="5 8" id="KW-0547">Nucleotide-binding</keyword>
<comment type="catalytic activity">
    <reaction evidence="8">
        <text>L-histidyl-[protein] + UTP = N(tele)-(5'-uridylyl)-L-histidyl-[protein] + diphosphate</text>
        <dbReference type="Rhea" id="RHEA:83891"/>
        <dbReference type="Rhea" id="RHEA-COMP:9745"/>
        <dbReference type="Rhea" id="RHEA-COMP:20239"/>
        <dbReference type="ChEBI" id="CHEBI:29979"/>
        <dbReference type="ChEBI" id="CHEBI:33019"/>
        <dbReference type="ChEBI" id="CHEBI:46398"/>
        <dbReference type="ChEBI" id="CHEBI:233474"/>
    </reaction>
</comment>
<dbReference type="GO" id="GO:0070733">
    <property type="term" value="F:AMPylase activity"/>
    <property type="evidence" value="ECO:0007669"/>
    <property type="project" value="UniProtKB-EC"/>
</dbReference>
<evidence type="ECO:0000256" key="8">
    <source>
        <dbReference type="HAMAP-Rule" id="MF_00692"/>
    </source>
</evidence>
<evidence type="ECO:0000256" key="2">
    <source>
        <dbReference type="ARBA" id="ARBA00022679"/>
    </source>
</evidence>
<feature type="binding site" evidence="8">
    <location>
        <position position="131"/>
    </location>
    <ligand>
        <name>ATP</name>
        <dbReference type="ChEBI" id="CHEBI:30616"/>
    </ligand>
</feature>
<feature type="binding site" evidence="8">
    <location>
        <position position="258"/>
    </location>
    <ligand>
        <name>Mg(2+)</name>
        <dbReference type="ChEBI" id="CHEBI:18420"/>
    </ligand>
</feature>
<organism evidence="9 10">
    <name type="scientific">Paenibacillus agaridevorans</name>
    <dbReference type="NCBI Taxonomy" id="171404"/>
    <lineage>
        <taxon>Bacteria</taxon>
        <taxon>Bacillati</taxon>
        <taxon>Bacillota</taxon>
        <taxon>Bacilli</taxon>
        <taxon>Bacillales</taxon>
        <taxon>Paenibacillaceae</taxon>
        <taxon>Paenibacillus</taxon>
    </lineage>
</organism>
<evidence type="ECO:0000256" key="6">
    <source>
        <dbReference type="ARBA" id="ARBA00022840"/>
    </source>
</evidence>
<gene>
    <name evidence="8" type="primary">ydiU</name>
    <name evidence="8" type="synonym">selO</name>
    <name evidence="9" type="ORF">PAT3040_06120</name>
</gene>
<dbReference type="EC" id="2.7.7.-" evidence="8"/>
<protein>
    <recommendedName>
        <fullName evidence="8">Protein nucleotidyltransferase YdiU</fullName>
        <ecNumber evidence="8">2.7.7.-</ecNumber>
    </recommendedName>
    <alternativeName>
        <fullName evidence="8">Protein adenylyltransferase YdiU</fullName>
        <ecNumber evidence="8">2.7.7.108</ecNumber>
    </alternativeName>
    <alternativeName>
        <fullName evidence="8">Protein uridylyltransferase YdiU</fullName>
        <ecNumber evidence="8">2.7.7.-</ecNumber>
    </alternativeName>
</protein>
<feature type="binding site" evidence="8">
    <location>
        <position position="97"/>
    </location>
    <ligand>
        <name>ATP</name>
        <dbReference type="ChEBI" id="CHEBI:30616"/>
    </ligand>
</feature>
<keyword evidence="4 8" id="KW-0479">Metal-binding</keyword>
<dbReference type="EMBL" id="BDQX01000394">
    <property type="protein sequence ID" value="GBG11319.1"/>
    <property type="molecule type" value="Genomic_DNA"/>
</dbReference>
<sequence>MSDMQNKAGTTGWNLKNSYAELPAALFTAVKPTPASEPRLVVLNESLAASLGLNHDELSGEEGAAVLAGNKIPEGALPLAQAYAGHQFGNFTMLGDGRAILLGEQITPDGRRMDIQFKGSGATPYSRRGDGRAALGPMLREYIISEAMHALGIPTTRSLAVVATGDPVYRETVLPGAVLTRVAASHLRVGTFQYAANWGGAEELYALADYALQRHYPDIPLDDGRYLALLRGVIARQAELIAKWMLVGFVHGVMNTDNMTISGETIDYGPCAFLDAFDPKTVFSSIDANGRYAYGNQPYIGVWNLARLAESLLPLLHEDEEQAVKLAEEALGEFTDLYQGHWMAGMRGKLGLFGEEDEDESLVKELLGLMQQHGADYTNTFVALTFGKTGGEALYGDEAFAAWRDRWQGRQSRHRKPEEDSLRLMKASNPAVIPRNHRVEEALDAAVEGDLSVMEDLLRALADPYDHRPEQAEYAIVPEACGPYRTFCGT</sequence>
<comment type="similarity">
    <text evidence="1 8">Belongs to the SELO family.</text>
</comment>
<comment type="caution">
    <text evidence="9">The sequence shown here is derived from an EMBL/GenBank/DDBJ whole genome shotgun (WGS) entry which is preliminary data.</text>
</comment>
<dbReference type="EC" id="2.7.7.108" evidence="8"/>
<keyword evidence="6 8" id="KW-0067">ATP-binding</keyword>
<feature type="binding site" evidence="8">
    <location>
        <position position="267"/>
    </location>
    <ligand>
        <name>Mg(2+)</name>
        <dbReference type="ChEBI" id="CHEBI:18420"/>
    </ligand>
</feature>
<feature type="binding site" evidence="8">
    <location>
        <position position="95"/>
    </location>
    <ligand>
        <name>ATP</name>
        <dbReference type="ChEBI" id="CHEBI:30616"/>
    </ligand>
</feature>
<comment type="catalytic activity">
    <reaction evidence="8">
        <text>L-tyrosyl-[protein] + UTP = O-(5'-uridylyl)-L-tyrosyl-[protein] + diphosphate</text>
        <dbReference type="Rhea" id="RHEA:83887"/>
        <dbReference type="Rhea" id="RHEA-COMP:10136"/>
        <dbReference type="Rhea" id="RHEA-COMP:20238"/>
        <dbReference type="ChEBI" id="CHEBI:33019"/>
        <dbReference type="ChEBI" id="CHEBI:46398"/>
        <dbReference type="ChEBI" id="CHEBI:46858"/>
        <dbReference type="ChEBI" id="CHEBI:90602"/>
    </reaction>
</comment>
<evidence type="ECO:0000256" key="3">
    <source>
        <dbReference type="ARBA" id="ARBA00022695"/>
    </source>
</evidence>
<comment type="catalytic activity">
    <reaction evidence="8">
        <text>L-seryl-[protein] + UTP = O-(5'-uridylyl)-L-seryl-[protein] + diphosphate</text>
        <dbReference type="Rhea" id="RHEA:64604"/>
        <dbReference type="Rhea" id="RHEA-COMP:9863"/>
        <dbReference type="Rhea" id="RHEA-COMP:16635"/>
        <dbReference type="ChEBI" id="CHEBI:29999"/>
        <dbReference type="ChEBI" id="CHEBI:33019"/>
        <dbReference type="ChEBI" id="CHEBI:46398"/>
        <dbReference type="ChEBI" id="CHEBI:156051"/>
    </reaction>
</comment>
<feature type="active site" description="Proton acceptor" evidence="8">
    <location>
        <position position="257"/>
    </location>
</feature>
<comment type="function">
    <text evidence="8">Nucleotidyltransferase involved in the post-translational modification of proteins. It can catalyze the addition of adenosine monophosphate (AMP) or uridine monophosphate (UMP) to a protein, resulting in modifications known as AMPylation and UMPylation.</text>
</comment>
<keyword evidence="3 8" id="KW-0548">Nucleotidyltransferase</keyword>
<feature type="binding site" evidence="8">
    <location>
        <position position="188"/>
    </location>
    <ligand>
        <name>ATP</name>
        <dbReference type="ChEBI" id="CHEBI:30616"/>
    </ligand>
</feature>
<accession>A0A2R5F080</accession>
<keyword evidence="2 8" id="KW-0808">Transferase</keyword>
<evidence type="ECO:0000256" key="4">
    <source>
        <dbReference type="ARBA" id="ARBA00022723"/>
    </source>
</evidence>
<comment type="catalytic activity">
    <reaction evidence="8">
        <text>L-seryl-[protein] + ATP = 3-O-(5'-adenylyl)-L-seryl-[protein] + diphosphate</text>
        <dbReference type="Rhea" id="RHEA:58120"/>
        <dbReference type="Rhea" id="RHEA-COMP:9863"/>
        <dbReference type="Rhea" id="RHEA-COMP:15073"/>
        <dbReference type="ChEBI" id="CHEBI:29999"/>
        <dbReference type="ChEBI" id="CHEBI:30616"/>
        <dbReference type="ChEBI" id="CHEBI:33019"/>
        <dbReference type="ChEBI" id="CHEBI:142516"/>
        <dbReference type="EC" id="2.7.7.108"/>
    </reaction>
</comment>
<comment type="catalytic activity">
    <reaction evidence="8">
        <text>L-threonyl-[protein] + ATP = 3-O-(5'-adenylyl)-L-threonyl-[protein] + diphosphate</text>
        <dbReference type="Rhea" id="RHEA:54292"/>
        <dbReference type="Rhea" id="RHEA-COMP:11060"/>
        <dbReference type="Rhea" id="RHEA-COMP:13847"/>
        <dbReference type="ChEBI" id="CHEBI:30013"/>
        <dbReference type="ChEBI" id="CHEBI:30616"/>
        <dbReference type="ChEBI" id="CHEBI:33019"/>
        <dbReference type="ChEBI" id="CHEBI:138113"/>
        <dbReference type="EC" id="2.7.7.108"/>
    </reaction>
</comment>
<dbReference type="GO" id="GO:0005524">
    <property type="term" value="F:ATP binding"/>
    <property type="evidence" value="ECO:0007669"/>
    <property type="project" value="UniProtKB-UniRule"/>
</dbReference>
<dbReference type="HAMAP" id="MF_00692">
    <property type="entry name" value="SelO"/>
    <property type="match status" value="1"/>
</dbReference>
<feature type="binding site" evidence="8">
    <location>
        <position position="181"/>
    </location>
    <ligand>
        <name>ATP</name>
        <dbReference type="ChEBI" id="CHEBI:30616"/>
    </ligand>
</feature>
<dbReference type="NCBIfam" id="NF000658">
    <property type="entry name" value="PRK00029.1"/>
    <property type="match status" value="1"/>
</dbReference>
<dbReference type="GO" id="GO:0030145">
    <property type="term" value="F:manganese ion binding"/>
    <property type="evidence" value="ECO:0007669"/>
    <property type="project" value="UniProtKB-UniRule"/>
</dbReference>
<dbReference type="Proteomes" id="UP000245202">
    <property type="component" value="Unassembled WGS sequence"/>
</dbReference>
<feature type="binding site" evidence="8">
    <location>
        <position position="98"/>
    </location>
    <ligand>
        <name>ATP</name>
        <dbReference type="ChEBI" id="CHEBI:30616"/>
    </ligand>
</feature>
<evidence type="ECO:0000256" key="7">
    <source>
        <dbReference type="ARBA" id="ARBA00022842"/>
    </source>
</evidence>
<evidence type="ECO:0000256" key="1">
    <source>
        <dbReference type="ARBA" id="ARBA00009747"/>
    </source>
</evidence>
<evidence type="ECO:0000313" key="10">
    <source>
        <dbReference type="Proteomes" id="UP000245202"/>
    </source>
</evidence>
<comment type="catalytic activity">
    <reaction evidence="8">
        <text>L-tyrosyl-[protein] + ATP = O-(5'-adenylyl)-L-tyrosyl-[protein] + diphosphate</text>
        <dbReference type="Rhea" id="RHEA:54288"/>
        <dbReference type="Rhea" id="RHEA-COMP:10136"/>
        <dbReference type="Rhea" id="RHEA-COMP:13846"/>
        <dbReference type="ChEBI" id="CHEBI:30616"/>
        <dbReference type="ChEBI" id="CHEBI:33019"/>
        <dbReference type="ChEBI" id="CHEBI:46858"/>
        <dbReference type="ChEBI" id="CHEBI:83624"/>
        <dbReference type="EC" id="2.7.7.108"/>
    </reaction>
</comment>
<evidence type="ECO:0000313" key="9">
    <source>
        <dbReference type="EMBL" id="GBG11319.1"/>
    </source>
</evidence>
<keyword evidence="8" id="KW-0464">Manganese</keyword>
<evidence type="ECO:0000256" key="5">
    <source>
        <dbReference type="ARBA" id="ARBA00022741"/>
    </source>
</evidence>
<dbReference type="PANTHER" id="PTHR32057:SF14">
    <property type="entry name" value="PROTEIN ADENYLYLTRANSFERASE SELO, MITOCHONDRIAL"/>
    <property type="match status" value="1"/>
</dbReference>
<keyword evidence="7 8" id="KW-0460">Magnesium</keyword>
<feature type="binding site" evidence="8">
    <location>
        <position position="118"/>
    </location>
    <ligand>
        <name>ATP</name>
        <dbReference type="ChEBI" id="CHEBI:30616"/>
    </ligand>
</feature>
<reference evidence="9 10" key="1">
    <citation type="submission" date="2017-08" db="EMBL/GenBank/DDBJ databases">
        <title>Substantial Increase in Enzyme Production by Combined Drug-Resistance Mutations in Paenibacillus agaridevorans.</title>
        <authorList>
            <person name="Tanaka Y."/>
            <person name="Funane K."/>
            <person name="Hosaka T."/>
            <person name="Shiwa Y."/>
            <person name="Fujita N."/>
            <person name="Miyazaki T."/>
            <person name="Yoshikawa H."/>
            <person name="Murakami K."/>
            <person name="Kasahara K."/>
            <person name="Inaoka T."/>
            <person name="Hiraga Y."/>
            <person name="Ochi K."/>
        </authorList>
    </citation>
    <scope>NUCLEOTIDE SEQUENCE [LARGE SCALE GENOMIC DNA]</scope>
    <source>
        <strain evidence="9 10">T-3040</strain>
    </source>
</reference>
<name>A0A2R5F080_9BACL</name>
<feature type="binding site" evidence="8">
    <location>
        <position position="267"/>
    </location>
    <ligand>
        <name>ATP</name>
        <dbReference type="ChEBI" id="CHEBI:30616"/>
    </ligand>
</feature>
<comment type="cofactor">
    <cofactor evidence="8">
        <name>Mg(2+)</name>
        <dbReference type="ChEBI" id="CHEBI:18420"/>
    </cofactor>
    <cofactor evidence="8">
        <name>Mn(2+)</name>
        <dbReference type="ChEBI" id="CHEBI:29035"/>
    </cofactor>
</comment>
<dbReference type="PANTHER" id="PTHR32057">
    <property type="entry name" value="PROTEIN ADENYLYLTRANSFERASE SELO, MITOCHONDRIAL"/>
    <property type="match status" value="1"/>
</dbReference>
<dbReference type="Pfam" id="PF02696">
    <property type="entry name" value="SelO"/>
    <property type="match status" value="1"/>
</dbReference>
<dbReference type="GO" id="GO:0000287">
    <property type="term" value="F:magnesium ion binding"/>
    <property type="evidence" value="ECO:0007669"/>
    <property type="project" value="UniProtKB-UniRule"/>
</dbReference>
<keyword evidence="10" id="KW-1185">Reference proteome</keyword>
<feature type="binding site" evidence="8">
    <location>
        <position position="130"/>
    </location>
    <ligand>
        <name>ATP</name>
        <dbReference type="ChEBI" id="CHEBI:30616"/>
    </ligand>
</feature>